<keyword evidence="7" id="KW-0175">Coiled coil</keyword>
<keyword evidence="5" id="KW-0804">Transcription</keyword>
<dbReference type="PROSITE" id="PS00036">
    <property type="entry name" value="BZIP_BASIC"/>
    <property type="match status" value="1"/>
</dbReference>
<evidence type="ECO:0000256" key="8">
    <source>
        <dbReference type="SAM" id="MobiDB-lite"/>
    </source>
</evidence>
<keyword evidence="2" id="KW-0938">Abscisic acid signaling pathway</keyword>
<dbReference type="GO" id="GO:0005634">
    <property type="term" value="C:nucleus"/>
    <property type="evidence" value="ECO:0007669"/>
    <property type="project" value="UniProtKB-SubCell"/>
</dbReference>
<evidence type="ECO:0000256" key="2">
    <source>
        <dbReference type="ARBA" id="ARBA00022682"/>
    </source>
</evidence>
<evidence type="ECO:0000256" key="4">
    <source>
        <dbReference type="ARBA" id="ARBA00023125"/>
    </source>
</evidence>
<feature type="domain" description="BZIP" evidence="9">
    <location>
        <begin position="343"/>
        <end position="388"/>
    </location>
</feature>
<dbReference type="CDD" id="cd14707">
    <property type="entry name" value="bZIP_plant_BZIP46"/>
    <property type="match status" value="1"/>
</dbReference>
<evidence type="ECO:0000256" key="6">
    <source>
        <dbReference type="ARBA" id="ARBA00023242"/>
    </source>
</evidence>
<evidence type="ECO:0000313" key="10">
    <source>
        <dbReference type="EMBL" id="JAT63507.1"/>
    </source>
</evidence>
<dbReference type="FunFam" id="1.20.5.170:FF:000036">
    <property type="entry name" value="ABSCISIC ACID-INSENSITIVE 5-like protein 2"/>
    <property type="match status" value="1"/>
</dbReference>
<dbReference type="GO" id="GO:0003677">
    <property type="term" value="F:DNA binding"/>
    <property type="evidence" value="ECO:0007669"/>
    <property type="project" value="UniProtKB-KW"/>
</dbReference>
<dbReference type="Gene3D" id="1.20.5.170">
    <property type="match status" value="1"/>
</dbReference>
<dbReference type="PANTHER" id="PTHR22952:SF463">
    <property type="entry name" value="ABSCISIC ACID-INSENSITIVE 5-LIKE PROTEIN 7"/>
    <property type="match status" value="1"/>
</dbReference>
<dbReference type="GO" id="GO:0003700">
    <property type="term" value="F:DNA-binding transcription factor activity"/>
    <property type="evidence" value="ECO:0007669"/>
    <property type="project" value="InterPro"/>
</dbReference>
<proteinExistence type="predicted"/>
<keyword evidence="6" id="KW-0539">Nucleus</keyword>
<dbReference type="AlphaFoldDB" id="A0A1D1Z9H4"/>
<dbReference type="Pfam" id="PF00170">
    <property type="entry name" value="bZIP_1"/>
    <property type="match status" value="1"/>
</dbReference>
<feature type="region of interest" description="Disordered" evidence="8">
    <location>
        <begin position="1"/>
        <end position="24"/>
    </location>
</feature>
<evidence type="ECO:0000256" key="5">
    <source>
        <dbReference type="ARBA" id="ARBA00023163"/>
    </source>
</evidence>
<evidence type="ECO:0000256" key="7">
    <source>
        <dbReference type="SAM" id="Coils"/>
    </source>
</evidence>
<gene>
    <name evidence="10" type="primary">ABF2_2</name>
    <name evidence="10" type="ORF">g.71270</name>
</gene>
<dbReference type="EMBL" id="GDJX01004429">
    <property type="protein sequence ID" value="JAT63507.1"/>
    <property type="molecule type" value="Transcribed_RNA"/>
</dbReference>
<comment type="subcellular location">
    <subcellularLocation>
        <location evidence="1">Nucleus</location>
    </subcellularLocation>
</comment>
<dbReference type="GO" id="GO:0045893">
    <property type="term" value="P:positive regulation of DNA-templated transcription"/>
    <property type="evidence" value="ECO:0007669"/>
    <property type="project" value="InterPro"/>
</dbReference>
<dbReference type="SMART" id="SM00338">
    <property type="entry name" value="BRLZ"/>
    <property type="match status" value="1"/>
</dbReference>
<name>A0A1D1Z9H4_9ARAE</name>
<dbReference type="SUPFAM" id="SSF57959">
    <property type="entry name" value="Leucine zipper domain"/>
    <property type="match status" value="1"/>
</dbReference>
<sequence>MNFKIMGSDGKDGRPPAFPSSGVNLPPMLPQAGLVRQSSIYSLTFDEFQSTLGGPGKDFGSMNMDEFLKNIWTVEEMQTMSSAAAIGASGEGVATGNGMAGLQRQGSLTLPRTISQKTVDEVWQDLFVEGGGSGQGPAGSGLQPQQRELTLGEMTLEDFLVRAGVVREDLTHSASRPIITSSNIGINGISNSNTSNVFYVDALTSNLNDNASLAFGRSPTTRSSEAVAPNPVPSIFSMISGARPPFVPPMQLDTTEVASQQGLRGGGPIMGIGDPAVNNGLMPGITSLGAGGVTVAVESPENHLPSDGLGRCNGDLASLSPSPYAFNGGLRGRKSGGTVEKVVERRQKRMIKNRESAARSRARKQAYITELEDEVADLKEQNEKLEKKQAAILKMQKNQALEITNQPCGSKKRCLRRTMTGPW</sequence>
<dbReference type="InterPro" id="IPR004827">
    <property type="entry name" value="bZIP"/>
</dbReference>
<dbReference type="GO" id="GO:0009738">
    <property type="term" value="P:abscisic acid-activated signaling pathway"/>
    <property type="evidence" value="ECO:0007669"/>
    <property type="project" value="UniProtKB-KW"/>
</dbReference>
<organism evidence="10">
    <name type="scientific">Anthurium amnicola</name>
    <dbReference type="NCBI Taxonomy" id="1678845"/>
    <lineage>
        <taxon>Eukaryota</taxon>
        <taxon>Viridiplantae</taxon>
        <taxon>Streptophyta</taxon>
        <taxon>Embryophyta</taxon>
        <taxon>Tracheophyta</taxon>
        <taxon>Spermatophyta</taxon>
        <taxon>Magnoliopsida</taxon>
        <taxon>Liliopsida</taxon>
        <taxon>Araceae</taxon>
        <taxon>Pothoideae</taxon>
        <taxon>Potheae</taxon>
        <taxon>Anthurium</taxon>
    </lineage>
</organism>
<evidence type="ECO:0000256" key="3">
    <source>
        <dbReference type="ARBA" id="ARBA00023015"/>
    </source>
</evidence>
<evidence type="ECO:0000256" key="1">
    <source>
        <dbReference type="ARBA" id="ARBA00004123"/>
    </source>
</evidence>
<reference evidence="10" key="1">
    <citation type="submission" date="2015-07" db="EMBL/GenBank/DDBJ databases">
        <title>Transcriptome Assembly of Anthurium amnicola.</title>
        <authorList>
            <person name="Suzuki J."/>
        </authorList>
    </citation>
    <scope>NUCLEOTIDE SEQUENCE</scope>
</reference>
<dbReference type="InterPro" id="IPR043452">
    <property type="entry name" value="BZIP46-like"/>
</dbReference>
<feature type="coiled-coil region" evidence="7">
    <location>
        <begin position="361"/>
        <end position="398"/>
    </location>
</feature>
<dbReference type="InterPro" id="IPR046347">
    <property type="entry name" value="bZIP_sf"/>
</dbReference>
<dbReference type="PANTHER" id="PTHR22952">
    <property type="entry name" value="CAMP-RESPONSE ELEMENT BINDING PROTEIN-RELATED"/>
    <property type="match status" value="1"/>
</dbReference>
<protein>
    <submittedName>
        <fullName evidence="10">ABSCISIC ACID-INSENSITIVE 5-like protein 5</fullName>
    </submittedName>
</protein>
<keyword evidence="4" id="KW-0238">DNA-binding</keyword>
<evidence type="ECO:0000259" key="9">
    <source>
        <dbReference type="PROSITE" id="PS50217"/>
    </source>
</evidence>
<accession>A0A1D1Z9H4</accession>
<dbReference type="PROSITE" id="PS50217">
    <property type="entry name" value="BZIP"/>
    <property type="match status" value="1"/>
</dbReference>
<keyword evidence="3" id="KW-0805">Transcription regulation</keyword>